<dbReference type="Pfam" id="PF00176">
    <property type="entry name" value="SNF2-rel_dom"/>
    <property type="match status" value="1"/>
</dbReference>
<evidence type="ECO:0000256" key="13">
    <source>
        <dbReference type="ARBA" id="ARBA00022840"/>
    </source>
</evidence>
<evidence type="ECO:0000256" key="5">
    <source>
        <dbReference type="ARBA" id="ARBA00022679"/>
    </source>
</evidence>
<dbReference type="InterPro" id="IPR019786">
    <property type="entry name" value="Zinc_finger_PHD-type_CS"/>
</dbReference>
<dbReference type="PROSITE" id="PS51194">
    <property type="entry name" value="HELICASE_CTER"/>
    <property type="match status" value="1"/>
</dbReference>
<dbReference type="CDD" id="cd17919">
    <property type="entry name" value="DEXHc_Snf"/>
    <property type="match status" value="1"/>
</dbReference>
<evidence type="ECO:0000256" key="9">
    <source>
        <dbReference type="ARBA" id="ARBA00022771"/>
    </source>
</evidence>
<keyword evidence="3" id="KW-0285">Flavoprotein</keyword>
<evidence type="ECO:0000313" key="21">
    <source>
        <dbReference type="Proteomes" id="UP000186817"/>
    </source>
</evidence>
<dbReference type="PANTHER" id="PTHR10799">
    <property type="entry name" value="SNF2/RAD54 HELICASE FAMILY"/>
    <property type="match status" value="1"/>
</dbReference>
<dbReference type="SUPFAM" id="SSF52374">
    <property type="entry name" value="Nucleotidylyl transferase"/>
    <property type="match status" value="1"/>
</dbReference>
<gene>
    <name evidence="20" type="primary">Iswi</name>
    <name evidence="20" type="ORF">AK812_SmicGene26306</name>
</gene>
<keyword evidence="21" id="KW-1185">Reference proteome</keyword>
<dbReference type="Gene3D" id="3.30.40.10">
    <property type="entry name" value="Zinc/RING finger domain, C3HC4 (zinc finger)"/>
    <property type="match status" value="2"/>
</dbReference>
<dbReference type="InterPro" id="IPR001650">
    <property type="entry name" value="Helicase_C-like"/>
</dbReference>
<comment type="pathway">
    <text evidence="1">Cofactor biosynthesis; FAD biosynthesis; FAD from FMN: step 1/1.</text>
</comment>
<feature type="domain" description="Helicase C-terminal" evidence="19">
    <location>
        <begin position="589"/>
        <end position="756"/>
    </location>
</feature>
<evidence type="ECO:0000259" key="17">
    <source>
        <dbReference type="PROSITE" id="PS50016"/>
    </source>
</evidence>
<dbReference type="UniPathway" id="UPA00277">
    <property type="reaction ID" value="UER00407"/>
</dbReference>
<dbReference type="InterPro" id="IPR049730">
    <property type="entry name" value="SNF2/RAD54-like_C"/>
</dbReference>
<evidence type="ECO:0000256" key="1">
    <source>
        <dbReference type="ARBA" id="ARBA00004726"/>
    </source>
</evidence>
<dbReference type="Pfam" id="PF06574">
    <property type="entry name" value="FAD_syn"/>
    <property type="match status" value="1"/>
</dbReference>
<feature type="compositionally biased region" description="Basic and acidic residues" evidence="16">
    <location>
        <begin position="1256"/>
        <end position="1266"/>
    </location>
</feature>
<keyword evidence="12" id="KW-0862">Zinc</keyword>
<dbReference type="Pfam" id="PF00628">
    <property type="entry name" value="PHD"/>
    <property type="match status" value="1"/>
</dbReference>
<dbReference type="InterPro" id="IPR019787">
    <property type="entry name" value="Znf_PHD-finger"/>
</dbReference>
<dbReference type="SMART" id="SM00249">
    <property type="entry name" value="PHD"/>
    <property type="match status" value="2"/>
</dbReference>
<keyword evidence="8" id="KW-0547">Nucleotide-binding</keyword>
<keyword evidence="9 14" id="KW-0863">Zinc-finger</keyword>
<evidence type="ECO:0000256" key="4">
    <source>
        <dbReference type="ARBA" id="ARBA00022643"/>
    </source>
</evidence>
<dbReference type="InterPro" id="IPR027417">
    <property type="entry name" value="P-loop_NTPase"/>
</dbReference>
<evidence type="ECO:0000256" key="8">
    <source>
        <dbReference type="ARBA" id="ARBA00022741"/>
    </source>
</evidence>
<dbReference type="SUPFAM" id="SSF57903">
    <property type="entry name" value="FYVE/PHD zinc finger"/>
    <property type="match status" value="1"/>
</dbReference>
<proteinExistence type="predicted"/>
<dbReference type="Gene3D" id="3.40.50.300">
    <property type="entry name" value="P-loop containing nucleotide triphosphate hydrolases"/>
    <property type="match status" value="2"/>
</dbReference>
<evidence type="ECO:0000313" key="20">
    <source>
        <dbReference type="EMBL" id="OLP91939.1"/>
    </source>
</evidence>
<dbReference type="Gene3D" id="3.40.50.620">
    <property type="entry name" value="HUPs"/>
    <property type="match status" value="1"/>
</dbReference>
<reference evidence="20 21" key="1">
    <citation type="submission" date="2016-02" db="EMBL/GenBank/DDBJ databases">
        <title>Genome analysis of coral dinoflagellate symbionts highlights evolutionary adaptations to a symbiotic lifestyle.</title>
        <authorList>
            <person name="Aranda M."/>
            <person name="Li Y."/>
            <person name="Liew Y.J."/>
            <person name="Baumgarten S."/>
            <person name="Simakov O."/>
            <person name="Wilson M."/>
            <person name="Piel J."/>
            <person name="Ashoor H."/>
            <person name="Bougouffa S."/>
            <person name="Bajic V.B."/>
            <person name="Ryu T."/>
            <person name="Ravasi T."/>
            <person name="Bayer T."/>
            <person name="Micklem G."/>
            <person name="Kim H."/>
            <person name="Bhak J."/>
            <person name="Lajeunesse T.C."/>
            <person name="Voolstra C.R."/>
        </authorList>
    </citation>
    <scope>NUCLEOTIDE SEQUENCE [LARGE SCALE GENOMIC DNA]</scope>
    <source>
        <strain evidence="20 21">CCMP2467</strain>
    </source>
</reference>
<dbReference type="GO" id="GO:0003919">
    <property type="term" value="F:FMN adenylyltransferase activity"/>
    <property type="evidence" value="ECO:0007669"/>
    <property type="project" value="UniProtKB-EC"/>
</dbReference>
<keyword evidence="15" id="KW-0175">Coiled coil</keyword>
<dbReference type="OrthoDB" id="448448at2759"/>
<dbReference type="InterPro" id="IPR015864">
    <property type="entry name" value="FAD_synthase"/>
</dbReference>
<dbReference type="InterPro" id="IPR014001">
    <property type="entry name" value="Helicase_ATP-bd"/>
</dbReference>
<evidence type="ECO:0000259" key="18">
    <source>
        <dbReference type="PROSITE" id="PS51192"/>
    </source>
</evidence>
<dbReference type="SMART" id="SM00487">
    <property type="entry name" value="DEXDc"/>
    <property type="match status" value="1"/>
</dbReference>
<feature type="region of interest" description="Disordered" evidence="16">
    <location>
        <begin position="1359"/>
        <end position="1393"/>
    </location>
</feature>
<feature type="compositionally biased region" description="Basic and acidic residues" evidence="16">
    <location>
        <begin position="788"/>
        <end position="797"/>
    </location>
</feature>
<organism evidence="20 21">
    <name type="scientific">Symbiodinium microadriaticum</name>
    <name type="common">Dinoflagellate</name>
    <name type="synonym">Zooxanthella microadriatica</name>
    <dbReference type="NCBI Taxonomy" id="2951"/>
    <lineage>
        <taxon>Eukaryota</taxon>
        <taxon>Sar</taxon>
        <taxon>Alveolata</taxon>
        <taxon>Dinophyceae</taxon>
        <taxon>Suessiales</taxon>
        <taxon>Symbiodiniaceae</taxon>
        <taxon>Symbiodinium</taxon>
    </lineage>
</organism>
<dbReference type="PROSITE" id="PS51192">
    <property type="entry name" value="HELICASE_ATP_BIND_1"/>
    <property type="match status" value="1"/>
</dbReference>
<evidence type="ECO:0000256" key="2">
    <source>
        <dbReference type="ARBA" id="ARBA00012393"/>
    </source>
</evidence>
<feature type="region of interest" description="Disordered" evidence="16">
    <location>
        <begin position="788"/>
        <end position="819"/>
    </location>
</feature>
<keyword evidence="6" id="KW-0548">Nucleotidyltransferase</keyword>
<evidence type="ECO:0000256" key="14">
    <source>
        <dbReference type="PROSITE-ProRule" id="PRU00146"/>
    </source>
</evidence>
<dbReference type="SMART" id="SM00490">
    <property type="entry name" value="HELICc"/>
    <property type="match status" value="1"/>
</dbReference>
<dbReference type="GO" id="GO:0008270">
    <property type="term" value="F:zinc ion binding"/>
    <property type="evidence" value="ECO:0007669"/>
    <property type="project" value="UniProtKB-KW"/>
</dbReference>
<name>A0A1Q9D9Y4_SYMMI</name>
<evidence type="ECO:0000256" key="10">
    <source>
        <dbReference type="ARBA" id="ARBA00022801"/>
    </source>
</evidence>
<dbReference type="GO" id="GO:0005524">
    <property type="term" value="F:ATP binding"/>
    <property type="evidence" value="ECO:0007669"/>
    <property type="project" value="UniProtKB-KW"/>
</dbReference>
<feature type="domain" description="PHD-type" evidence="17">
    <location>
        <begin position="18"/>
        <end position="68"/>
    </location>
</feature>
<dbReference type="InterPro" id="IPR000330">
    <property type="entry name" value="SNF2_N"/>
</dbReference>
<accession>A0A1Q9D9Y4</accession>
<evidence type="ECO:0000256" key="6">
    <source>
        <dbReference type="ARBA" id="ARBA00022695"/>
    </source>
</evidence>
<keyword evidence="11" id="KW-0274">FAD</keyword>
<keyword evidence="13" id="KW-0067">ATP-binding</keyword>
<dbReference type="InterPro" id="IPR011011">
    <property type="entry name" value="Znf_FYVE_PHD"/>
</dbReference>
<keyword evidence="4" id="KW-0288">FMN</keyword>
<evidence type="ECO:0000256" key="11">
    <source>
        <dbReference type="ARBA" id="ARBA00022827"/>
    </source>
</evidence>
<feature type="domain" description="Helicase ATP-binding" evidence="18">
    <location>
        <begin position="196"/>
        <end position="362"/>
    </location>
</feature>
<keyword evidence="7" id="KW-0479">Metal-binding</keyword>
<feature type="coiled-coil region" evidence="15">
    <location>
        <begin position="963"/>
        <end position="1012"/>
    </location>
</feature>
<evidence type="ECO:0000256" key="12">
    <source>
        <dbReference type="ARBA" id="ARBA00022833"/>
    </source>
</evidence>
<dbReference type="Gene3D" id="3.40.50.10810">
    <property type="entry name" value="Tandem AAA-ATPase domain"/>
    <property type="match status" value="1"/>
</dbReference>
<dbReference type="EMBL" id="LSRX01000642">
    <property type="protein sequence ID" value="OLP91939.1"/>
    <property type="molecule type" value="Genomic_DNA"/>
</dbReference>
<feature type="region of interest" description="Disordered" evidence="16">
    <location>
        <begin position="1256"/>
        <end position="1285"/>
    </location>
</feature>
<evidence type="ECO:0000259" key="19">
    <source>
        <dbReference type="PROSITE" id="PS51194"/>
    </source>
</evidence>
<evidence type="ECO:0000256" key="16">
    <source>
        <dbReference type="SAM" id="MobiDB-lite"/>
    </source>
</evidence>
<comment type="caution">
    <text evidence="20">The sequence shown here is derived from an EMBL/GenBank/DDBJ whole genome shotgun (WGS) entry which is preliminary data.</text>
</comment>
<keyword evidence="10" id="KW-0378">Hydrolase</keyword>
<dbReference type="CDD" id="cd02064">
    <property type="entry name" value="FAD_synthetase_N"/>
    <property type="match status" value="1"/>
</dbReference>
<dbReference type="Proteomes" id="UP000186817">
    <property type="component" value="Unassembled WGS sequence"/>
</dbReference>
<protein>
    <recommendedName>
        <fullName evidence="2">FAD synthase</fullName>
        <ecNumber evidence="2">2.7.7.2</ecNumber>
    </recommendedName>
</protein>
<keyword evidence="5" id="KW-0808">Transferase</keyword>
<dbReference type="InterPro" id="IPR014729">
    <property type="entry name" value="Rossmann-like_a/b/a_fold"/>
</dbReference>
<dbReference type="InterPro" id="IPR001965">
    <property type="entry name" value="Znf_PHD"/>
</dbReference>
<dbReference type="InterPro" id="IPR013083">
    <property type="entry name" value="Znf_RING/FYVE/PHD"/>
</dbReference>
<sequence>MAMEEAVTEANEAKEFHNGFCEVCQKDGRVLFCENCTRAFHVACIEKFVDLQTLGIQDRWVCPVCVHGPEVLLRGYKKPQLAEEQMEDLMMKQQRECKRIASASVRNRDRTFLKAIDDVAPFASRPALRRIQNSEAKASRVRMPQILDDDSDGSVSAVPDVRTLDPQSHTPEMYKDVLAEGIRLKKYQAEGVGWMIQGFFDRCGGILADDMGLGKTLMTLCFLSYLKVKEQVPGPALVVVPLSCAGNWLREARKFVPHLSIAKVCGNSKEKSLSLDDNEIWFGMKDIIVTTYETVANIENYFGRMFWKAVILDEAHRAKNSASRIREALEETHSACRILLTGTPLQNSLKELHALLKFLWPDVLAKQSEMFENAIQLPELAGKADPNSKACINQVMVDKIRGLLALSMKRRKKEDVLSLPPKIFHDVWLPMSPLQVQWYRRILSLKNTQMSRDIRSLKKLILRLRNVCIHPRLAVASKEDEEFLLSMGVCSQDEIDQLKDGPLVSEEVIGESYKLAFVDALLTHLHAQNMGLNDNWRKTFEARTKQKDAKKKSASAWLKNASGPLFLDDMKYHRMQLEGGKEHAGFLDGMEDVDWDTPQPHKALIFCQHQVNMDFLEEYCKFRGYRYMRMDGSTNRVLRELDMRDFNALDEDVFIYLISTRAGGLGVNLASANHVIIFEQDWNPHVDHQAIDRAHRIGQSRQVHIHRPILEWAVEERLLIRSNAKLEMEKNIIGDRVEEDDEKEDPEEPLDAEEIMSILNNGESAFKVFEGETFSFDLEEYFDRKRAPMPEVKDRSPLRPPKRPAEAAPPPVPDDVMRSGSGRVVTRKLTFAEEFCTAPMKTRKKTDVIKLKHIPKCFTCGVKDERPLQECACCPMSHHVQCVGHTPKKWTCPWHYCSSCSRSANQVGGMLIHCLECPTALCYDCFPPDFRRVYPPDRFWDEMKKRGWNVTPAKMAFFKCNSCRTLEEQQKRLKMRAEDLAVQQDAEKKAALEEKRNLAAVKKRKMDEEAQRRMQEYKVQHQQQRVAEEISHWRARLERTAEKLWPQEFRRIWQHHVKNNQKEIGKAMVGRTVKMPSVEFLTRSLETCDKCGNPCHKGRNCPFESESPTKGVLGSKSFTLSLTPEKRAERMAIFKELEAAMRKEKPVPEPEIKDLKETAPAWQIVEAYRAVEAAFKAKVLEFTSRISAKLVVPDKCESASGRQMNALQAAKASAAAALARKEKAAAKQVTASKAAEVKRNAAQKAAERAAEVKKKAAERAAEEKRSAAQKAAQKQKLEVSAPQGKTSKSAVKIRYIDSGPAAGWHVKGRAYPSTITMWLLPPNASVWQSRAQALKELEGSDPTVIEAIDKVRWQVQQELKGPPVAEPSKEGTRKKLRLSWSEESHHSSASSSSSVRMLSCEKVAHSWRGPIPDAAHAEANIIREARRALDHSDPFSPLPPKAGTCLGKFDALHLGHQALAQAAREMGFEPWMISFSGMAEVLGWQPRKPLVAPEHRSDVLRSFGAQERVLPFAQVQKLSPPDFVDLLVDRLGASAVICGADFRFGFKARGDADMLRTLANERGVVVKVVPLETSTSKDVKFSSSLVRQLLAEGDMRSAAAVLGRPYRVFWQRSRYDVYIGTNRPYAGPTTVQVSGSQGILALDADCSELSGDAVDMQFGG</sequence>
<dbReference type="PROSITE" id="PS50016">
    <property type="entry name" value="ZF_PHD_2"/>
    <property type="match status" value="1"/>
</dbReference>
<dbReference type="InterPro" id="IPR038718">
    <property type="entry name" value="SNF2-like_sf"/>
</dbReference>
<evidence type="ECO:0000256" key="3">
    <source>
        <dbReference type="ARBA" id="ARBA00022630"/>
    </source>
</evidence>
<dbReference type="GO" id="GO:0016787">
    <property type="term" value="F:hydrolase activity"/>
    <property type="evidence" value="ECO:0007669"/>
    <property type="project" value="UniProtKB-KW"/>
</dbReference>
<dbReference type="PROSITE" id="PS01359">
    <property type="entry name" value="ZF_PHD_1"/>
    <property type="match status" value="1"/>
</dbReference>
<dbReference type="CDD" id="cd18793">
    <property type="entry name" value="SF2_C_SNF"/>
    <property type="match status" value="1"/>
</dbReference>
<dbReference type="GO" id="GO:0009231">
    <property type="term" value="P:riboflavin biosynthetic process"/>
    <property type="evidence" value="ECO:0007669"/>
    <property type="project" value="InterPro"/>
</dbReference>
<dbReference type="EC" id="2.7.7.2" evidence="2"/>
<dbReference type="GO" id="GO:0006747">
    <property type="term" value="P:FAD biosynthetic process"/>
    <property type="evidence" value="ECO:0007669"/>
    <property type="project" value="UniProtKB-UniPathway"/>
</dbReference>
<dbReference type="Pfam" id="PF00271">
    <property type="entry name" value="Helicase_C"/>
    <property type="match status" value="1"/>
</dbReference>
<dbReference type="SUPFAM" id="SSF52540">
    <property type="entry name" value="P-loop containing nucleoside triphosphate hydrolases"/>
    <property type="match status" value="2"/>
</dbReference>
<evidence type="ECO:0000256" key="7">
    <source>
        <dbReference type="ARBA" id="ARBA00022723"/>
    </source>
</evidence>
<evidence type="ECO:0000256" key="15">
    <source>
        <dbReference type="SAM" id="Coils"/>
    </source>
</evidence>